<evidence type="ECO:0000313" key="2">
    <source>
        <dbReference type="Proteomes" id="UP000242715"/>
    </source>
</evidence>
<proteinExistence type="predicted"/>
<gene>
    <name evidence="1" type="ORF">TSUD_260140</name>
</gene>
<dbReference type="EMBL" id="DF973315">
    <property type="protein sequence ID" value="GAU25580.1"/>
    <property type="molecule type" value="Genomic_DNA"/>
</dbReference>
<organism evidence="1 2">
    <name type="scientific">Trifolium subterraneum</name>
    <name type="common">Subterranean clover</name>
    <dbReference type="NCBI Taxonomy" id="3900"/>
    <lineage>
        <taxon>Eukaryota</taxon>
        <taxon>Viridiplantae</taxon>
        <taxon>Streptophyta</taxon>
        <taxon>Embryophyta</taxon>
        <taxon>Tracheophyta</taxon>
        <taxon>Spermatophyta</taxon>
        <taxon>Magnoliopsida</taxon>
        <taxon>eudicotyledons</taxon>
        <taxon>Gunneridae</taxon>
        <taxon>Pentapetalae</taxon>
        <taxon>rosids</taxon>
        <taxon>fabids</taxon>
        <taxon>Fabales</taxon>
        <taxon>Fabaceae</taxon>
        <taxon>Papilionoideae</taxon>
        <taxon>50 kb inversion clade</taxon>
        <taxon>NPAAA clade</taxon>
        <taxon>Hologalegina</taxon>
        <taxon>IRL clade</taxon>
        <taxon>Trifolieae</taxon>
        <taxon>Trifolium</taxon>
    </lineage>
</organism>
<name>A0A2Z6MPU0_TRISU</name>
<evidence type="ECO:0000313" key="1">
    <source>
        <dbReference type="EMBL" id="GAU25580.1"/>
    </source>
</evidence>
<protein>
    <submittedName>
        <fullName evidence="1">Uncharacterized protein</fullName>
    </submittedName>
</protein>
<dbReference type="AlphaFoldDB" id="A0A2Z6MPU0"/>
<sequence>MAGNHDANLLALADLHITCGDFPRLMEGNWTVAELRNLFEIYYVNKGHFETMMLNEQLQNQVLHLQQPPLGEGEID</sequence>
<reference evidence="2" key="1">
    <citation type="journal article" date="2017" name="Front. Plant Sci.">
        <title>Climate Clever Clovers: New Paradigm to Reduce the Environmental Footprint of Ruminants by Breeding Low Methanogenic Forages Utilizing Haplotype Variation.</title>
        <authorList>
            <person name="Kaur P."/>
            <person name="Appels R."/>
            <person name="Bayer P.E."/>
            <person name="Keeble-Gagnere G."/>
            <person name="Wang J."/>
            <person name="Hirakawa H."/>
            <person name="Shirasawa K."/>
            <person name="Vercoe P."/>
            <person name="Stefanova K."/>
            <person name="Durmic Z."/>
            <person name="Nichols P."/>
            <person name="Revell C."/>
            <person name="Isobe S.N."/>
            <person name="Edwards D."/>
            <person name="Erskine W."/>
        </authorList>
    </citation>
    <scope>NUCLEOTIDE SEQUENCE [LARGE SCALE GENOMIC DNA]</scope>
    <source>
        <strain evidence="2">cv. Daliak</strain>
    </source>
</reference>
<accession>A0A2Z6MPU0</accession>
<dbReference type="Proteomes" id="UP000242715">
    <property type="component" value="Unassembled WGS sequence"/>
</dbReference>
<keyword evidence="2" id="KW-1185">Reference proteome</keyword>